<dbReference type="Gene3D" id="1.25.10.90">
    <property type="match status" value="1"/>
</dbReference>
<evidence type="ECO:0000313" key="2">
    <source>
        <dbReference type="Proteomes" id="UP001319180"/>
    </source>
</evidence>
<dbReference type="Pfam" id="PF08713">
    <property type="entry name" value="DNA_alkylation"/>
    <property type="match status" value="1"/>
</dbReference>
<protein>
    <submittedName>
        <fullName evidence="1">DNA alkylation repair protein</fullName>
    </submittedName>
</protein>
<dbReference type="CDD" id="cd06561">
    <property type="entry name" value="AlkD_like"/>
    <property type="match status" value="1"/>
</dbReference>
<name>A0AAP2GER9_9BACT</name>
<dbReference type="RefSeq" id="WP_254091833.1">
    <property type="nucleotide sequence ID" value="NZ_JAHESC010000028.1"/>
</dbReference>
<dbReference type="PANTHER" id="PTHR34070:SF1">
    <property type="entry name" value="DNA ALKYLATION REPAIR PROTEIN"/>
    <property type="match status" value="1"/>
</dbReference>
<keyword evidence="2" id="KW-1185">Reference proteome</keyword>
<dbReference type="InterPro" id="IPR014825">
    <property type="entry name" value="DNA_alkylation"/>
</dbReference>
<comment type="caution">
    <text evidence="1">The sequence shown here is derived from an EMBL/GenBank/DDBJ whole genome shotgun (WGS) entry which is preliminary data.</text>
</comment>
<accession>A0AAP2GER9</accession>
<dbReference type="SUPFAM" id="SSF48371">
    <property type="entry name" value="ARM repeat"/>
    <property type="match status" value="1"/>
</dbReference>
<dbReference type="PANTHER" id="PTHR34070">
    <property type="entry name" value="ARMADILLO-TYPE FOLD"/>
    <property type="match status" value="1"/>
</dbReference>
<sequence>MNRHHKDILKLIQDQAGAPTQHTFLDSYLGSTHPRIAIGVPSLRQIAGSWMKAHRDLSADDVVALLSSLITAKSYTEKCMAGILLDYTTTGQREFDPAIFDTWLDHLEGWSEVDTLCTGKYTVKGLSSRWKEWKPLVTRFAKSAGIQKRRASLVLFCAPLRADKHEALAATALQNIDKLKSEKDILITKAISWLLRSMEKHHRTLVEEYIGENKDTLPKIAVRETLAKLTTGRKTRVTRK</sequence>
<dbReference type="EMBL" id="JAHESC010000028">
    <property type="protein sequence ID" value="MBT1688609.1"/>
    <property type="molecule type" value="Genomic_DNA"/>
</dbReference>
<dbReference type="InterPro" id="IPR016024">
    <property type="entry name" value="ARM-type_fold"/>
</dbReference>
<dbReference type="AlphaFoldDB" id="A0AAP2GER9"/>
<reference evidence="1 2" key="1">
    <citation type="submission" date="2021-05" db="EMBL/GenBank/DDBJ databases">
        <title>A Polyphasic approach of four new species of the genus Ohtaekwangia: Ohtaekwangia histidinii sp. nov., Ohtaekwangia cretensis sp. nov., Ohtaekwangia indiensis sp. nov., Ohtaekwangia reichenbachii sp. nov. from diverse environment.</title>
        <authorList>
            <person name="Octaviana S."/>
        </authorList>
    </citation>
    <scope>NUCLEOTIDE SEQUENCE [LARGE SCALE GENOMIC DNA]</scope>
    <source>
        <strain evidence="1 2">PWU37</strain>
    </source>
</reference>
<organism evidence="1 2">
    <name type="scientific">Dawidia soli</name>
    <dbReference type="NCBI Taxonomy" id="2782352"/>
    <lineage>
        <taxon>Bacteria</taxon>
        <taxon>Pseudomonadati</taxon>
        <taxon>Bacteroidota</taxon>
        <taxon>Cytophagia</taxon>
        <taxon>Cytophagales</taxon>
        <taxon>Chryseotaleaceae</taxon>
        <taxon>Dawidia</taxon>
    </lineage>
</organism>
<gene>
    <name evidence="1" type="ORF">KK078_18710</name>
</gene>
<dbReference type="Proteomes" id="UP001319180">
    <property type="component" value="Unassembled WGS sequence"/>
</dbReference>
<proteinExistence type="predicted"/>
<evidence type="ECO:0000313" key="1">
    <source>
        <dbReference type="EMBL" id="MBT1688609.1"/>
    </source>
</evidence>